<evidence type="ECO:0000313" key="2">
    <source>
        <dbReference type="Proteomes" id="UP000176512"/>
    </source>
</evidence>
<dbReference type="EMBL" id="MHIP01000002">
    <property type="protein sequence ID" value="OGY55775.1"/>
    <property type="molecule type" value="Genomic_DNA"/>
</dbReference>
<name>A0A1G1YTU3_9BACT</name>
<dbReference type="Proteomes" id="UP000176512">
    <property type="component" value="Unassembled WGS sequence"/>
</dbReference>
<reference evidence="1 2" key="1">
    <citation type="journal article" date="2016" name="Nat. Commun.">
        <title>Thousands of microbial genomes shed light on interconnected biogeochemical processes in an aquifer system.</title>
        <authorList>
            <person name="Anantharaman K."/>
            <person name="Brown C.T."/>
            <person name="Hug L.A."/>
            <person name="Sharon I."/>
            <person name="Castelle C.J."/>
            <person name="Probst A.J."/>
            <person name="Thomas B.C."/>
            <person name="Singh A."/>
            <person name="Wilkins M.J."/>
            <person name="Karaoz U."/>
            <person name="Brodie E.L."/>
            <person name="Williams K.H."/>
            <person name="Hubbard S.S."/>
            <person name="Banfield J.F."/>
        </authorList>
    </citation>
    <scope>NUCLEOTIDE SEQUENCE [LARGE SCALE GENOMIC DNA]</scope>
</reference>
<organism evidence="1 2">
    <name type="scientific">Candidatus Buchananbacteria bacterium RIFCSPLOWO2_01_FULL_46_12</name>
    <dbReference type="NCBI Taxonomy" id="1797546"/>
    <lineage>
        <taxon>Bacteria</taxon>
        <taxon>Candidatus Buchananiibacteriota</taxon>
    </lineage>
</organism>
<comment type="caution">
    <text evidence="1">The sequence shown here is derived from an EMBL/GenBank/DDBJ whole genome shotgun (WGS) entry which is preliminary data.</text>
</comment>
<dbReference type="AlphaFoldDB" id="A0A1G1YTU3"/>
<proteinExistence type="predicted"/>
<accession>A0A1G1YTU3</accession>
<gene>
    <name evidence="1" type="ORF">A3A24_02170</name>
</gene>
<protein>
    <submittedName>
        <fullName evidence="1">Uncharacterized protein</fullName>
    </submittedName>
</protein>
<sequence>MTDLIKPDTTLVCFGKEATMHVTSKVVTTKTAKPAVAVTEENVLLVLREEIAKRRGVKGHEIDPDKTLPELRLRSHRGLTRSACMTLHVAPLNGQYRKTMTVRQMAKAIMKKQEGAK</sequence>
<evidence type="ECO:0000313" key="1">
    <source>
        <dbReference type="EMBL" id="OGY55775.1"/>
    </source>
</evidence>